<dbReference type="OrthoDB" id="9770068at2"/>
<organism evidence="1 2">
    <name type="scientific">Desulfofundulus thermosubterraneus DSM 16057</name>
    <dbReference type="NCBI Taxonomy" id="1121432"/>
    <lineage>
        <taxon>Bacteria</taxon>
        <taxon>Bacillati</taxon>
        <taxon>Bacillota</taxon>
        <taxon>Clostridia</taxon>
        <taxon>Eubacteriales</taxon>
        <taxon>Peptococcaceae</taxon>
        <taxon>Desulfofundulus</taxon>
    </lineage>
</organism>
<name>A0A1M6HDS1_9FIRM</name>
<evidence type="ECO:0000313" key="1">
    <source>
        <dbReference type="EMBL" id="SHJ20388.1"/>
    </source>
</evidence>
<dbReference type="Gene3D" id="3.40.47.40">
    <property type="entry name" value="Stage V sporulation protein AD"/>
    <property type="match status" value="1"/>
</dbReference>
<accession>A0A1M6HDS1</accession>
<dbReference type="NCBIfam" id="NF006160">
    <property type="entry name" value="PRK08304.1"/>
    <property type="match status" value="1"/>
</dbReference>
<dbReference type="InterPro" id="IPR010894">
    <property type="entry name" value="SpoVAD"/>
</dbReference>
<keyword evidence="2" id="KW-1185">Reference proteome</keyword>
<protein>
    <submittedName>
        <fullName evidence="1">Stage V sporulation protein AD</fullName>
    </submittedName>
</protein>
<gene>
    <name evidence="1" type="ORF">SAMN02745219_01982</name>
</gene>
<dbReference type="NCBIfam" id="TIGR02845">
    <property type="entry name" value="spore_V_AD"/>
    <property type="match status" value="1"/>
</dbReference>
<dbReference type="GO" id="GO:0016746">
    <property type="term" value="F:acyltransferase activity"/>
    <property type="evidence" value="ECO:0007669"/>
    <property type="project" value="InterPro"/>
</dbReference>
<dbReference type="RefSeq" id="WP_072869286.1">
    <property type="nucleotide sequence ID" value="NZ_FQZM01000023.1"/>
</dbReference>
<dbReference type="SUPFAM" id="SSF53901">
    <property type="entry name" value="Thiolase-like"/>
    <property type="match status" value="1"/>
</dbReference>
<dbReference type="NCBIfam" id="NF009069">
    <property type="entry name" value="PRK12404.1"/>
    <property type="match status" value="1"/>
</dbReference>
<dbReference type="Pfam" id="PF07451">
    <property type="entry name" value="SpoVAD"/>
    <property type="match status" value="1"/>
</dbReference>
<reference evidence="2" key="1">
    <citation type="submission" date="2016-11" db="EMBL/GenBank/DDBJ databases">
        <authorList>
            <person name="Varghese N."/>
            <person name="Submissions S."/>
        </authorList>
    </citation>
    <scope>NUCLEOTIDE SEQUENCE [LARGE SCALE GENOMIC DNA]</scope>
    <source>
        <strain evidence="2">DSM 16057</strain>
    </source>
</reference>
<proteinExistence type="predicted"/>
<dbReference type="InterPro" id="IPR038369">
    <property type="entry name" value="SpoVAD_sf"/>
</dbReference>
<dbReference type="AlphaFoldDB" id="A0A1M6HDS1"/>
<dbReference type="PIRSF" id="PIRSF011570">
    <property type="entry name" value="SpoVAD"/>
    <property type="match status" value="1"/>
</dbReference>
<sequence>MPAPKKNGLQTVWFQNPPVIISTATIVGNKEGQGPLGHTFDKVVEDNYYGENTWEKAERRMLKEVMQNAIQRANLQPQNIDYLLAGDLLNQIISADFVARDLGIPFIGLYGACSTMYEGLALGAMLIDGGFAEYVLVGVSSHYSTAERQYRYPTEQGTQRPLYASWTVTGAAAAVLARQGNGPVITHATIGKAIDLGQGDPMNMGAAMAPAAADTMARHLLDTQRQPDYYDLFITGDLGTYGRELALKLMQQKGYDISNRFSDCGVLIYSPDQDAHAGGSGCACAGVVTCGYLMQEIKAGRLKRILGVATGALLSLCSYQQGETIPGIAHAVVIEGR</sequence>
<dbReference type="STRING" id="1121432.SAMN02745219_01982"/>
<dbReference type="Proteomes" id="UP000184529">
    <property type="component" value="Unassembled WGS sequence"/>
</dbReference>
<evidence type="ECO:0000313" key="2">
    <source>
        <dbReference type="Proteomes" id="UP000184529"/>
    </source>
</evidence>
<dbReference type="EMBL" id="FQZM01000023">
    <property type="protein sequence ID" value="SHJ20388.1"/>
    <property type="molecule type" value="Genomic_DNA"/>
</dbReference>
<dbReference type="InterPro" id="IPR016039">
    <property type="entry name" value="Thiolase-like"/>
</dbReference>